<accession>A0ABZ2YQQ4</accession>
<proteinExistence type="predicted"/>
<reference evidence="3" key="1">
    <citation type="submission" date="2024-03" db="EMBL/GenBank/DDBJ databases">
        <title>Chitinophaga horti sp. nov., isolated from garden soil.</title>
        <authorList>
            <person name="Lee D.S."/>
            <person name="Han D.M."/>
            <person name="Baek J.H."/>
            <person name="Choi D.G."/>
            <person name="Jeon J.H."/>
            <person name="Jeon C.O."/>
        </authorList>
    </citation>
    <scope>NUCLEOTIDE SEQUENCE [LARGE SCALE GENOMIC DNA]</scope>
    <source>
        <strain evidence="3">GPA1</strain>
    </source>
</reference>
<feature type="domain" description="Resolvase/invertase-type recombinase catalytic" evidence="1">
    <location>
        <begin position="9"/>
        <end position="134"/>
    </location>
</feature>
<evidence type="ECO:0000313" key="2">
    <source>
        <dbReference type="EMBL" id="WZN42126.1"/>
    </source>
</evidence>
<name>A0ABZ2YQQ4_9BACT</name>
<dbReference type="InterPro" id="IPR036162">
    <property type="entry name" value="Resolvase-like_N_sf"/>
</dbReference>
<dbReference type="Gene3D" id="3.40.50.1390">
    <property type="entry name" value="Resolvase, N-terminal catalytic domain"/>
    <property type="match status" value="1"/>
</dbReference>
<gene>
    <name evidence="2" type="ORF">WJU16_03630</name>
</gene>
<dbReference type="RefSeq" id="WP_341836962.1">
    <property type="nucleotide sequence ID" value="NZ_CP149822.1"/>
</dbReference>
<protein>
    <submittedName>
        <fullName evidence="2">Recombinase family protein</fullName>
    </submittedName>
</protein>
<dbReference type="SUPFAM" id="SSF53041">
    <property type="entry name" value="Resolvase-like"/>
    <property type="match status" value="1"/>
</dbReference>
<keyword evidence="3" id="KW-1185">Reference proteome</keyword>
<dbReference type="Proteomes" id="UP001485459">
    <property type="component" value="Chromosome"/>
</dbReference>
<evidence type="ECO:0000259" key="1">
    <source>
        <dbReference type="SMART" id="SM00857"/>
    </source>
</evidence>
<organism evidence="2 3">
    <name type="scientific">Chitinophaga pollutisoli</name>
    <dbReference type="NCBI Taxonomy" id="3133966"/>
    <lineage>
        <taxon>Bacteria</taxon>
        <taxon>Pseudomonadati</taxon>
        <taxon>Bacteroidota</taxon>
        <taxon>Chitinophagia</taxon>
        <taxon>Chitinophagales</taxon>
        <taxon>Chitinophagaceae</taxon>
        <taxon>Chitinophaga</taxon>
    </lineage>
</organism>
<dbReference type="Pfam" id="PF00239">
    <property type="entry name" value="Resolvase"/>
    <property type="match status" value="1"/>
</dbReference>
<dbReference type="EMBL" id="CP149822">
    <property type="protein sequence ID" value="WZN42126.1"/>
    <property type="molecule type" value="Genomic_DNA"/>
</dbReference>
<dbReference type="InterPro" id="IPR006119">
    <property type="entry name" value="Resolv_N"/>
</dbReference>
<sequence>MERSIRKRAVSYLRAAKIEMGNFDSLIRQKATIKEYCLKNNIELVNVFWDVSSGNNFNRKGWKELEVYLSNNLGRAQLLISVDSSRIGRNYALFATEQERFKGLYDVDFCFCADRSKLQDLTTEQLFGRLFSQPIKGN</sequence>
<dbReference type="SMART" id="SM00857">
    <property type="entry name" value="Resolvase"/>
    <property type="match status" value="1"/>
</dbReference>
<evidence type="ECO:0000313" key="3">
    <source>
        <dbReference type="Proteomes" id="UP001485459"/>
    </source>
</evidence>